<sequence>MIRRFLALFEPFILMLLGTVLLATLLPARGGMATLVAWAADIGIVLLFFLHGAKLSRDAIWEGARNWRLHLAVLAVSFGLFPLFGLGLRALPGIDSAVAAGLLFLTLLPSTVQSSIAFTAIARGNVAAAVCSASFSNLIGIVLTPALVALLMPGAGAGHGLSGSAVEAIVLQLLVPFVAGHLLRPWIGGFVARRKQWLTIVDRGSILLVVYSAFGAAVVEGLWTRVSPRDLGVIALLCTLLLAVVLGITLALGRAMRLSREDAIVLLFCGSKKSLASGVPMAGVLFPAAQVGVVLLPVMLFHQIQLIACAFIARRFADQAAGQDA</sequence>
<feature type="transmembrane region" description="Helical" evidence="1">
    <location>
        <begin position="264"/>
        <end position="286"/>
    </location>
</feature>
<dbReference type="Gene3D" id="1.20.1530.20">
    <property type="match status" value="1"/>
</dbReference>
<evidence type="ECO:0000313" key="3">
    <source>
        <dbReference type="Proteomes" id="UP000574769"/>
    </source>
</evidence>
<keyword evidence="1" id="KW-1133">Transmembrane helix</keyword>
<dbReference type="InterPro" id="IPR038770">
    <property type="entry name" value="Na+/solute_symporter_sf"/>
</dbReference>
<dbReference type="AlphaFoldDB" id="A0A7W7AK30"/>
<dbReference type="GO" id="GO:0005886">
    <property type="term" value="C:plasma membrane"/>
    <property type="evidence" value="ECO:0007669"/>
    <property type="project" value="TreeGrafter"/>
</dbReference>
<accession>A0A7W7AK30</accession>
<feature type="transmembrane region" description="Helical" evidence="1">
    <location>
        <begin position="32"/>
        <end position="50"/>
    </location>
</feature>
<feature type="transmembrane region" description="Helical" evidence="1">
    <location>
        <begin position="126"/>
        <end position="152"/>
    </location>
</feature>
<feature type="transmembrane region" description="Helical" evidence="1">
    <location>
        <begin position="231"/>
        <end position="252"/>
    </location>
</feature>
<dbReference type="Pfam" id="PF13593">
    <property type="entry name" value="SBF_like"/>
    <property type="match status" value="1"/>
</dbReference>
<keyword evidence="1" id="KW-0812">Transmembrane</keyword>
<dbReference type="PANTHER" id="PTHR18640:SF5">
    <property type="entry name" value="SODIUM_BILE ACID COTRANSPORTER 7"/>
    <property type="match status" value="1"/>
</dbReference>
<keyword evidence="3" id="KW-1185">Reference proteome</keyword>
<feature type="transmembrane region" description="Helical" evidence="1">
    <location>
        <begin position="164"/>
        <end position="183"/>
    </location>
</feature>
<feature type="transmembrane region" description="Helical" evidence="1">
    <location>
        <begin position="71"/>
        <end position="91"/>
    </location>
</feature>
<evidence type="ECO:0000256" key="1">
    <source>
        <dbReference type="SAM" id="Phobius"/>
    </source>
</evidence>
<feature type="transmembrane region" description="Helical" evidence="1">
    <location>
        <begin position="7"/>
        <end position="26"/>
    </location>
</feature>
<dbReference type="EMBL" id="JACHNY010000005">
    <property type="protein sequence ID" value="MBB4618475.1"/>
    <property type="molecule type" value="Genomic_DNA"/>
</dbReference>
<proteinExistence type="predicted"/>
<protein>
    <submittedName>
        <fullName evidence="2">Sodium/bile acid cotransporter 7</fullName>
    </submittedName>
</protein>
<dbReference type="InterPro" id="IPR016833">
    <property type="entry name" value="Put_Na-Bile_cotransptr"/>
</dbReference>
<comment type="caution">
    <text evidence="2">The sequence shown here is derived from an EMBL/GenBank/DDBJ whole genome shotgun (WGS) entry which is preliminary data.</text>
</comment>
<evidence type="ECO:0000313" key="2">
    <source>
        <dbReference type="EMBL" id="MBB4618475.1"/>
    </source>
</evidence>
<keyword evidence="1" id="KW-0472">Membrane</keyword>
<dbReference type="PIRSF" id="PIRSF026166">
    <property type="entry name" value="UCP026166"/>
    <property type="match status" value="1"/>
</dbReference>
<name>A0A7W7AK30_9SPHN</name>
<organism evidence="2 3">
    <name type="scientific">Sphingomonas abaci</name>
    <dbReference type="NCBI Taxonomy" id="237611"/>
    <lineage>
        <taxon>Bacteria</taxon>
        <taxon>Pseudomonadati</taxon>
        <taxon>Pseudomonadota</taxon>
        <taxon>Alphaproteobacteria</taxon>
        <taxon>Sphingomonadales</taxon>
        <taxon>Sphingomonadaceae</taxon>
        <taxon>Sphingomonas</taxon>
    </lineage>
</organism>
<gene>
    <name evidence="2" type="ORF">GGQ96_002618</name>
</gene>
<dbReference type="Proteomes" id="UP000574769">
    <property type="component" value="Unassembled WGS sequence"/>
</dbReference>
<reference evidence="2 3" key="1">
    <citation type="submission" date="2020-08" db="EMBL/GenBank/DDBJ databases">
        <title>Genomic Encyclopedia of Type Strains, Phase IV (KMG-IV): sequencing the most valuable type-strain genomes for metagenomic binning, comparative biology and taxonomic classification.</title>
        <authorList>
            <person name="Goeker M."/>
        </authorList>
    </citation>
    <scope>NUCLEOTIDE SEQUENCE [LARGE SCALE GENOMIC DNA]</scope>
    <source>
        <strain evidence="2 3">DSM 15867</strain>
    </source>
</reference>
<dbReference type="PANTHER" id="PTHR18640">
    <property type="entry name" value="SOLUTE CARRIER FAMILY 10 MEMBER 7"/>
    <property type="match status" value="1"/>
</dbReference>
<feature type="transmembrane region" description="Helical" evidence="1">
    <location>
        <begin position="97"/>
        <end position="119"/>
    </location>
</feature>
<feature type="transmembrane region" description="Helical" evidence="1">
    <location>
        <begin position="204"/>
        <end position="225"/>
    </location>
</feature>